<evidence type="ECO:0008006" key="3">
    <source>
        <dbReference type="Google" id="ProtNLM"/>
    </source>
</evidence>
<protein>
    <recommendedName>
        <fullName evidence="3">NYN domain-containing protein</fullName>
    </recommendedName>
</protein>
<dbReference type="EMBL" id="BOVJ01000164">
    <property type="protein sequence ID" value="GIQ66047.1"/>
    <property type="molecule type" value="Genomic_DNA"/>
</dbReference>
<evidence type="ECO:0000313" key="2">
    <source>
        <dbReference type="Proteomes" id="UP000680304"/>
    </source>
</evidence>
<reference evidence="1 2" key="1">
    <citation type="submission" date="2021-04" db="EMBL/GenBank/DDBJ databases">
        <title>Draft genome sequence of Paenibacillus cisolokensis, LC2-13A.</title>
        <authorList>
            <person name="Uke A."/>
            <person name="Chhe C."/>
            <person name="Baramee S."/>
            <person name="Kosugi A."/>
        </authorList>
    </citation>
    <scope>NUCLEOTIDE SEQUENCE [LARGE SCALE GENOMIC DNA]</scope>
    <source>
        <strain evidence="1 2">LC2-13A</strain>
    </source>
</reference>
<proteinExistence type="predicted"/>
<name>A0ABQ4NCT0_9BACL</name>
<gene>
    <name evidence="1" type="ORF">PACILC2_46150</name>
</gene>
<comment type="caution">
    <text evidence="1">The sequence shown here is derived from an EMBL/GenBank/DDBJ whole genome shotgun (WGS) entry which is preliminary data.</text>
</comment>
<keyword evidence="2" id="KW-1185">Reference proteome</keyword>
<evidence type="ECO:0000313" key="1">
    <source>
        <dbReference type="EMBL" id="GIQ66047.1"/>
    </source>
</evidence>
<accession>A0ABQ4NCT0</accession>
<organism evidence="1 2">
    <name type="scientific">Paenibacillus cisolokensis</name>
    <dbReference type="NCBI Taxonomy" id="1658519"/>
    <lineage>
        <taxon>Bacteria</taxon>
        <taxon>Bacillati</taxon>
        <taxon>Bacillota</taxon>
        <taxon>Bacilli</taxon>
        <taxon>Bacillales</taxon>
        <taxon>Paenibacillaceae</taxon>
        <taxon>Paenibacillus</taxon>
    </lineage>
</organism>
<dbReference type="Proteomes" id="UP000680304">
    <property type="component" value="Unassembled WGS sequence"/>
</dbReference>
<sequence length="110" mass="12935">MKPEHAEDTSVHELNAGRPVLAILTIDDDVLMFRGNRANFADLIRTGREMGFIVYVLTVKDLKLKRSKLKGYTYHEKSDTWSRQQFPFPDIIYNRIPQREDEMQPLVRKN</sequence>